<organism evidence="1 2">
    <name type="scientific">[Candida] jaroonii</name>
    <dbReference type="NCBI Taxonomy" id="467808"/>
    <lineage>
        <taxon>Eukaryota</taxon>
        <taxon>Fungi</taxon>
        <taxon>Dikarya</taxon>
        <taxon>Ascomycota</taxon>
        <taxon>Saccharomycotina</taxon>
        <taxon>Pichiomycetes</taxon>
        <taxon>Debaryomycetaceae</taxon>
        <taxon>Yamadazyma</taxon>
    </lineage>
</organism>
<proteinExistence type="predicted"/>
<comment type="caution">
    <text evidence="1">The sequence shown here is derived from an EMBL/GenBank/DDBJ whole genome shotgun (WGS) entry which is preliminary data.</text>
</comment>
<evidence type="ECO:0000313" key="2">
    <source>
        <dbReference type="Proteomes" id="UP001152531"/>
    </source>
</evidence>
<gene>
    <name evidence="1" type="ORF">CLIB1444_04S10440</name>
</gene>
<reference evidence="1" key="1">
    <citation type="submission" date="2022-06" db="EMBL/GenBank/DDBJ databases">
        <authorList>
            <person name="Legras J.-L."/>
            <person name="Devillers H."/>
            <person name="Grondin C."/>
        </authorList>
    </citation>
    <scope>NUCLEOTIDE SEQUENCE</scope>
    <source>
        <strain evidence="1">CLIB 1444</strain>
    </source>
</reference>
<dbReference type="EMBL" id="CALSDN010000004">
    <property type="protein sequence ID" value="CAH6720899.1"/>
    <property type="molecule type" value="Genomic_DNA"/>
</dbReference>
<accession>A0ACA9Y866</accession>
<sequence length="395" mass="42554">MNTLKETNISPKPELDLENSIMSEKVKTPLKKEELEKIAKELKKKLSKASITAKQQQLSPVNSKVGKNLSPLNNLISKKTAKDAFESPSRIHYLSSSSPLYSPNNKSPTHIRNSAAISLLSSSPIIESPIKKSKNSSPLKNQPTMVLQSVSTPSKSSSLKPSPSLNPKQTTPTLSKKQLNVNTSMDNASGNPLLRTPTQSKGNSGNGNYNDEEGADLLMYLATSPSPAKNYFPNTPKLGGPTSTSRNESSNKDPAPSSSTLPIHKHSSSNSSANSFIAPPPPLTPKRHINSSSKTPQNRLTPSINLFNNLNPNLPSSGLALTPAGFNMNDYVNFFSPSPGGANLNKNLNSTFLKTPDFNNLLNNHPNNGSNLKQSVDGKMINFDKVGLFKGESKD</sequence>
<protein>
    <submittedName>
        <fullName evidence="1">Uncharacterized protein</fullName>
    </submittedName>
</protein>
<name>A0ACA9Y866_9ASCO</name>
<keyword evidence="2" id="KW-1185">Reference proteome</keyword>
<dbReference type="Proteomes" id="UP001152531">
    <property type="component" value="Unassembled WGS sequence"/>
</dbReference>
<evidence type="ECO:0000313" key="1">
    <source>
        <dbReference type="EMBL" id="CAH6720899.1"/>
    </source>
</evidence>